<dbReference type="InterPro" id="IPR036259">
    <property type="entry name" value="MFS_trans_sf"/>
</dbReference>
<evidence type="ECO:0000256" key="4">
    <source>
        <dbReference type="ARBA" id="ARBA00023136"/>
    </source>
</evidence>
<dbReference type="Gene3D" id="1.20.1250.20">
    <property type="entry name" value="MFS general substrate transporter like domains"/>
    <property type="match status" value="1"/>
</dbReference>
<keyword evidence="4 5" id="KW-0472">Membrane</keyword>
<evidence type="ECO:0000313" key="7">
    <source>
        <dbReference type="Proteomes" id="UP000030746"/>
    </source>
</evidence>
<dbReference type="GO" id="GO:0022857">
    <property type="term" value="F:transmembrane transporter activity"/>
    <property type="evidence" value="ECO:0007669"/>
    <property type="project" value="InterPro"/>
</dbReference>
<dbReference type="InterPro" id="IPR011701">
    <property type="entry name" value="MFS"/>
</dbReference>
<keyword evidence="2 5" id="KW-0812">Transmembrane</keyword>
<dbReference type="Pfam" id="PF07690">
    <property type="entry name" value="MFS_1"/>
    <property type="match status" value="1"/>
</dbReference>
<evidence type="ECO:0000256" key="3">
    <source>
        <dbReference type="ARBA" id="ARBA00022989"/>
    </source>
</evidence>
<evidence type="ECO:0000313" key="6">
    <source>
        <dbReference type="EMBL" id="ESO96430.1"/>
    </source>
</evidence>
<comment type="subcellular location">
    <subcellularLocation>
        <location evidence="1">Membrane</location>
        <topology evidence="1">Multi-pass membrane protein</topology>
    </subcellularLocation>
</comment>
<dbReference type="GeneID" id="20231264"/>
<evidence type="ECO:0000256" key="5">
    <source>
        <dbReference type="SAM" id="Phobius"/>
    </source>
</evidence>
<accession>V4ANT7</accession>
<evidence type="ECO:0000256" key="2">
    <source>
        <dbReference type="ARBA" id="ARBA00022692"/>
    </source>
</evidence>
<dbReference type="RefSeq" id="XP_009052794.1">
    <property type="nucleotide sequence ID" value="XM_009054546.1"/>
</dbReference>
<feature type="transmembrane region" description="Helical" evidence="5">
    <location>
        <begin position="379"/>
        <end position="399"/>
    </location>
</feature>
<dbReference type="AlphaFoldDB" id="V4ANT7"/>
<feature type="transmembrane region" description="Helical" evidence="5">
    <location>
        <begin position="136"/>
        <end position="160"/>
    </location>
</feature>
<dbReference type="PANTHER" id="PTHR23507">
    <property type="entry name" value="ZGC:174356"/>
    <property type="match status" value="1"/>
</dbReference>
<feature type="transmembrane region" description="Helical" evidence="5">
    <location>
        <begin position="101"/>
        <end position="124"/>
    </location>
</feature>
<feature type="transmembrane region" description="Helical" evidence="5">
    <location>
        <begin position="166"/>
        <end position="187"/>
    </location>
</feature>
<feature type="transmembrane region" description="Helical" evidence="5">
    <location>
        <begin position="42"/>
        <end position="64"/>
    </location>
</feature>
<feature type="transmembrane region" description="Helical" evidence="5">
    <location>
        <begin position="316"/>
        <end position="337"/>
    </location>
</feature>
<dbReference type="KEGG" id="lgi:LOTGIDRAFT_115777"/>
<keyword evidence="7" id="KW-1185">Reference proteome</keyword>
<name>V4ANT7_LOTGI</name>
<dbReference type="CTD" id="20231264"/>
<feature type="transmembrane region" description="Helical" evidence="5">
    <location>
        <begin position="293"/>
        <end position="310"/>
    </location>
</feature>
<dbReference type="EMBL" id="KB201459">
    <property type="protein sequence ID" value="ESO96430.1"/>
    <property type="molecule type" value="Genomic_DNA"/>
</dbReference>
<organism evidence="6 7">
    <name type="scientific">Lottia gigantea</name>
    <name type="common">Giant owl limpet</name>
    <dbReference type="NCBI Taxonomy" id="225164"/>
    <lineage>
        <taxon>Eukaryota</taxon>
        <taxon>Metazoa</taxon>
        <taxon>Spiralia</taxon>
        <taxon>Lophotrochozoa</taxon>
        <taxon>Mollusca</taxon>
        <taxon>Gastropoda</taxon>
        <taxon>Patellogastropoda</taxon>
        <taxon>Lottioidea</taxon>
        <taxon>Lottiidae</taxon>
        <taxon>Lottia</taxon>
    </lineage>
</organism>
<dbReference type="OMA" id="ISIYMAD"/>
<dbReference type="SUPFAM" id="SSF103473">
    <property type="entry name" value="MFS general substrate transporter"/>
    <property type="match status" value="1"/>
</dbReference>
<feature type="transmembrane region" description="Helical" evidence="5">
    <location>
        <begin position="262"/>
        <end position="281"/>
    </location>
</feature>
<feature type="transmembrane region" description="Helical" evidence="5">
    <location>
        <begin position="349"/>
        <end position="373"/>
    </location>
</feature>
<proteinExistence type="predicted"/>
<dbReference type="GO" id="GO:0016020">
    <property type="term" value="C:membrane"/>
    <property type="evidence" value="ECO:0007669"/>
    <property type="project" value="UniProtKB-SubCell"/>
</dbReference>
<feature type="transmembrane region" description="Helical" evidence="5">
    <location>
        <begin position="223"/>
        <end position="242"/>
    </location>
</feature>
<sequence>MLYNGTNVSVQYQQTRTVCFQNESDPYFKIQEHVQQVTTEKLLSLTLSNSIPVIFTVILVGAYVDYLGRKTIFIVAICGHFSRNLCLAVVIYWHLDTDYLFIGYGIDACCGGFCAFLLVTYAFVADHTARSKSRTFIMGVLTLCIGLANTFGFVITGYFIQNVGYFYPMVTSVSSTLVGLLIALCCVSETLADRPKTFVSPFIGIQNVFRFYYHKDYAGQRHLFWLASSGFFFLMIGPLVSGQTIDTLYELNAPFCWDPIKIGWYSTATMGLLSLVGLGFLRVMQKRFSDGTIALLGVVSIGAREIYISFCDSDMMLYFAPVIGMLFFGSMAVNRSVISQMVPKDRQGCVFASLAFVEALMYASGGPPFNLIYKATVDYYRGAVYIVMGAIHVLDFFIFL</sequence>
<dbReference type="HOGENOM" id="CLU_028365_2_0_1"/>
<protein>
    <recommendedName>
        <fullName evidence="8">Major facilitator superfamily (MFS) profile domain-containing protein</fullName>
    </recommendedName>
</protein>
<dbReference type="PANTHER" id="PTHR23507:SF1">
    <property type="entry name" value="FI18259P1-RELATED"/>
    <property type="match status" value="1"/>
</dbReference>
<evidence type="ECO:0008006" key="8">
    <source>
        <dbReference type="Google" id="ProtNLM"/>
    </source>
</evidence>
<keyword evidence="3 5" id="KW-1133">Transmembrane helix</keyword>
<dbReference type="OrthoDB" id="3026777at2759"/>
<dbReference type="Proteomes" id="UP000030746">
    <property type="component" value="Unassembled WGS sequence"/>
</dbReference>
<reference evidence="6 7" key="1">
    <citation type="journal article" date="2013" name="Nature">
        <title>Insights into bilaterian evolution from three spiralian genomes.</title>
        <authorList>
            <person name="Simakov O."/>
            <person name="Marletaz F."/>
            <person name="Cho S.J."/>
            <person name="Edsinger-Gonzales E."/>
            <person name="Havlak P."/>
            <person name="Hellsten U."/>
            <person name="Kuo D.H."/>
            <person name="Larsson T."/>
            <person name="Lv J."/>
            <person name="Arendt D."/>
            <person name="Savage R."/>
            <person name="Osoegawa K."/>
            <person name="de Jong P."/>
            <person name="Grimwood J."/>
            <person name="Chapman J.A."/>
            <person name="Shapiro H."/>
            <person name="Aerts A."/>
            <person name="Otillar R.P."/>
            <person name="Terry A.Y."/>
            <person name="Boore J.L."/>
            <person name="Grigoriev I.V."/>
            <person name="Lindberg D.R."/>
            <person name="Seaver E.C."/>
            <person name="Weisblat D.A."/>
            <person name="Putnam N.H."/>
            <person name="Rokhsar D.S."/>
        </authorList>
    </citation>
    <scope>NUCLEOTIDE SEQUENCE [LARGE SCALE GENOMIC DNA]</scope>
</reference>
<feature type="transmembrane region" description="Helical" evidence="5">
    <location>
        <begin position="71"/>
        <end position="95"/>
    </location>
</feature>
<gene>
    <name evidence="6" type="ORF">LOTGIDRAFT_115777</name>
</gene>
<evidence type="ECO:0000256" key="1">
    <source>
        <dbReference type="ARBA" id="ARBA00004141"/>
    </source>
</evidence>